<dbReference type="KEGG" id="bmeg:BG04_1956"/>
<dbReference type="GeneID" id="93645424"/>
<reference evidence="1 2" key="1">
    <citation type="journal article" date="2015" name="Genome Announc.">
        <title>Complete genome sequences for 35 biothreat assay-relevant bacillus species.</title>
        <authorList>
            <person name="Johnson S.L."/>
            <person name="Daligault H.E."/>
            <person name="Davenport K.W."/>
            <person name="Jaissle J."/>
            <person name="Frey K.G."/>
            <person name="Ladner J.T."/>
            <person name="Broomall S.M."/>
            <person name="Bishop-Lilly K.A."/>
            <person name="Bruce D.C."/>
            <person name="Gibbons H.S."/>
            <person name="Coyne S.R."/>
            <person name="Lo C.C."/>
            <person name="Meincke L."/>
            <person name="Munk A.C."/>
            <person name="Koroleva G.I."/>
            <person name="Rosenzweig C.N."/>
            <person name="Palacios G.F."/>
            <person name="Redden C.L."/>
            <person name="Minogue T.D."/>
            <person name="Chain P.S."/>
        </authorList>
    </citation>
    <scope>NUCLEOTIDE SEQUENCE [LARGE SCALE GENOMIC DNA]</scope>
    <source>
        <strain evidence="2">ATCC 14581 / DSM 32 / JCM 2506 / NBRC 15308 / NCIMB 9376 / NCTC 10342 / NRRL B-14308 / VKM B-512</strain>
    </source>
</reference>
<organism evidence="1 2">
    <name type="scientific">Priestia megaterium (strain ATCC 14581 / DSM 32 / CCUG 1817 / JCM 2506 / NBRC 15308 / NCIMB 9376 / NCTC 10342 / NRRL B-14308 / VKM B-512 / Ford 19)</name>
    <name type="common">Bacillus megaterium</name>
    <dbReference type="NCBI Taxonomy" id="1348623"/>
    <lineage>
        <taxon>Bacteria</taxon>
        <taxon>Bacillati</taxon>
        <taxon>Bacillota</taxon>
        <taxon>Bacilli</taxon>
        <taxon>Bacillales</taxon>
        <taxon>Bacillaceae</taxon>
        <taxon>Priestia</taxon>
    </lineage>
</organism>
<dbReference type="EMBL" id="CP009920">
    <property type="protein sequence ID" value="AJI23101.1"/>
    <property type="molecule type" value="Genomic_DNA"/>
</dbReference>
<proteinExistence type="predicted"/>
<sequence>MIDAPRYDAEQVGGYGSFRKKNTLPILWKGFINWLKLESSKMESKDVKSIHFSESHLFVQHLPFSSGEACHQNSSSAPLNHSEPYIRYYENVNASLAESYGAVEGEHILLIERIAGQSEVVKYLSKLEGLKTYRMSVTSQEGNHSFYEICLISSDAEMMSEIIHRMVTPIQQ</sequence>
<dbReference type="AlphaFoldDB" id="A0A0B6AHU2"/>
<name>A0A0B6AHU2_PRIM2</name>
<evidence type="ECO:0000313" key="2">
    <source>
        <dbReference type="Proteomes" id="UP000031829"/>
    </source>
</evidence>
<accession>A0A0B6AHU2</accession>
<gene>
    <name evidence="1" type="ORF">BG04_1956</name>
</gene>
<dbReference type="Proteomes" id="UP000031829">
    <property type="component" value="Chromosome"/>
</dbReference>
<evidence type="ECO:0000313" key="1">
    <source>
        <dbReference type="EMBL" id="AJI23101.1"/>
    </source>
</evidence>
<protein>
    <submittedName>
        <fullName evidence="1">Uncharacterized protein</fullName>
    </submittedName>
</protein>
<dbReference type="RefSeq" id="WP_034648517.1">
    <property type="nucleotide sequence ID" value="NZ_BCVB01000009.1"/>
</dbReference>
<dbReference type="HOGENOM" id="CLU_1552218_0_0_9"/>